<dbReference type="InterPro" id="IPR044974">
    <property type="entry name" value="Disease_R_plants"/>
</dbReference>
<dbReference type="SUPFAM" id="SSF52540">
    <property type="entry name" value="P-loop containing nucleoside triphosphate hydrolases"/>
    <property type="match status" value="1"/>
</dbReference>
<feature type="chain" id="PRO_5044841871" description="Disease resistance RPP13-like protein 1" evidence="7">
    <location>
        <begin position="23"/>
        <end position="500"/>
    </location>
</feature>
<feature type="domain" description="NB-ARC" evidence="8">
    <location>
        <begin position="236"/>
        <end position="325"/>
    </location>
</feature>
<dbReference type="InterPro" id="IPR042197">
    <property type="entry name" value="Apaf_helical"/>
</dbReference>
<keyword evidence="4" id="KW-0547">Nucleotide-binding</keyword>
<dbReference type="Pfam" id="PF23559">
    <property type="entry name" value="WHD_DRP"/>
    <property type="match status" value="1"/>
</dbReference>
<accession>A0ABD3DPK4</accession>
<evidence type="ECO:0008006" key="13">
    <source>
        <dbReference type="Google" id="ProtNLM"/>
    </source>
</evidence>
<evidence type="ECO:0000259" key="10">
    <source>
        <dbReference type="Pfam" id="PF23559"/>
    </source>
</evidence>
<dbReference type="CDD" id="cd14798">
    <property type="entry name" value="RX-CC_like"/>
    <property type="match status" value="1"/>
</dbReference>
<proteinExistence type="inferred from homology"/>
<dbReference type="PANTHER" id="PTHR23155">
    <property type="entry name" value="DISEASE RESISTANCE PROTEIN RP"/>
    <property type="match status" value="1"/>
</dbReference>
<organism evidence="11 12">
    <name type="scientific">Castilleja foliolosa</name>
    <dbReference type="NCBI Taxonomy" id="1961234"/>
    <lineage>
        <taxon>Eukaryota</taxon>
        <taxon>Viridiplantae</taxon>
        <taxon>Streptophyta</taxon>
        <taxon>Embryophyta</taxon>
        <taxon>Tracheophyta</taxon>
        <taxon>Spermatophyta</taxon>
        <taxon>Magnoliopsida</taxon>
        <taxon>eudicotyledons</taxon>
        <taxon>Gunneridae</taxon>
        <taxon>Pentapetalae</taxon>
        <taxon>asterids</taxon>
        <taxon>lamiids</taxon>
        <taxon>Lamiales</taxon>
        <taxon>Orobanchaceae</taxon>
        <taxon>Pedicularideae</taxon>
        <taxon>Castillejinae</taxon>
        <taxon>Castilleja</taxon>
    </lineage>
</organism>
<evidence type="ECO:0000259" key="8">
    <source>
        <dbReference type="Pfam" id="PF00931"/>
    </source>
</evidence>
<evidence type="ECO:0000256" key="1">
    <source>
        <dbReference type="ARBA" id="ARBA00008894"/>
    </source>
</evidence>
<feature type="domain" description="Disease resistance N-terminal" evidence="9">
    <location>
        <begin position="11"/>
        <end position="97"/>
    </location>
</feature>
<dbReference type="EMBL" id="JAVIJP010000015">
    <property type="protein sequence ID" value="KAL3644228.1"/>
    <property type="molecule type" value="Genomic_DNA"/>
</dbReference>
<dbReference type="PANTHER" id="PTHR23155:SF1205">
    <property type="entry name" value="DISEASE RESISTANCE PROTEIN RPM1"/>
    <property type="match status" value="1"/>
</dbReference>
<evidence type="ECO:0000313" key="11">
    <source>
        <dbReference type="EMBL" id="KAL3644228.1"/>
    </source>
</evidence>
<dbReference type="Proteomes" id="UP001632038">
    <property type="component" value="Unassembled WGS sequence"/>
</dbReference>
<dbReference type="PRINTS" id="PR00364">
    <property type="entry name" value="DISEASERSIST"/>
</dbReference>
<dbReference type="InterPro" id="IPR038005">
    <property type="entry name" value="RX-like_CC"/>
</dbReference>
<dbReference type="Pfam" id="PF00931">
    <property type="entry name" value="NB-ARC"/>
    <property type="match status" value="2"/>
</dbReference>
<keyword evidence="7" id="KW-0732">Signal</keyword>
<dbReference type="InterPro" id="IPR027417">
    <property type="entry name" value="P-loop_NTPase"/>
</dbReference>
<evidence type="ECO:0000256" key="5">
    <source>
        <dbReference type="ARBA" id="ARBA00022821"/>
    </source>
</evidence>
<evidence type="ECO:0000256" key="2">
    <source>
        <dbReference type="ARBA" id="ARBA00022614"/>
    </source>
</evidence>
<dbReference type="InterPro" id="IPR002182">
    <property type="entry name" value="NB-ARC"/>
</dbReference>
<evidence type="ECO:0000256" key="3">
    <source>
        <dbReference type="ARBA" id="ARBA00022737"/>
    </source>
</evidence>
<evidence type="ECO:0000313" key="12">
    <source>
        <dbReference type="Proteomes" id="UP001632038"/>
    </source>
</evidence>
<evidence type="ECO:0000259" key="9">
    <source>
        <dbReference type="Pfam" id="PF18052"/>
    </source>
</evidence>
<evidence type="ECO:0000256" key="7">
    <source>
        <dbReference type="SAM" id="SignalP"/>
    </source>
</evidence>
<reference evidence="12" key="1">
    <citation type="journal article" date="2024" name="IScience">
        <title>Strigolactones Initiate the Formation of Haustorium-like Structures in Castilleja.</title>
        <authorList>
            <person name="Buerger M."/>
            <person name="Peterson D."/>
            <person name="Chory J."/>
        </authorList>
    </citation>
    <scope>NUCLEOTIDE SEQUENCE [LARGE SCALE GENOMIC DNA]</scope>
</reference>
<protein>
    <recommendedName>
        <fullName evidence="13">Disease resistance RPP13-like protein 1</fullName>
    </recommendedName>
</protein>
<dbReference type="Gene3D" id="1.10.10.10">
    <property type="entry name" value="Winged helix-like DNA-binding domain superfamily/Winged helix DNA-binding domain"/>
    <property type="match status" value="1"/>
</dbReference>
<dbReference type="InterPro" id="IPR058922">
    <property type="entry name" value="WHD_DRP"/>
</dbReference>
<sequence>MAIGELFLSAFIQALFQQLTTTATMAMARREKVEGHFEKLKQSLITIQAVLDDAEEKQLTEKSVKVWLEALRDVAYDLDDLLDEIVSRAQIQNSEDRTNPIWRCIPTCSSYTPGALVSNYRLMSRIKEMNSRLKSMVDQCTGLKLSGNSGSSSCNRSSVVKLPSTSLVNESQVYARDEEKEKIIEMLLGNEVCRDDLSVIPIVGMGGIGKTTLAQVVYNDPTTIYESVTESKDPEVLSKNLDVVQVKLKDKLANSKFLIVLDDVWNEDYLKWDDLCRPLQFGLPGSRIIVTTRNDSVASVVGSPLTAYHMKLLTNNNCLSLLAQHARISFDDNPELREVGLGLAKKCKGLPLAAKALGGLLRSKETKEEWVKVLNSKIWDLPEQNNILPILRLSYHHLPFHLKHLFAYCSIFPKDYEFDKNELVLLWMGEGFLEQPNSRVRKEELGLEYFNELLSRSFFQRLSSSDSRFVMHDLINDVAQFVAGSTCYRLDEKMNTSQEY</sequence>
<comment type="caution">
    <text evidence="11">The sequence shown here is derived from an EMBL/GenBank/DDBJ whole genome shotgun (WGS) entry which is preliminary data.</text>
</comment>
<dbReference type="Pfam" id="PF18052">
    <property type="entry name" value="Rx_N"/>
    <property type="match status" value="1"/>
</dbReference>
<evidence type="ECO:0000256" key="6">
    <source>
        <dbReference type="ARBA" id="ARBA00022840"/>
    </source>
</evidence>
<feature type="domain" description="Disease resistance protein winged helix" evidence="10">
    <location>
        <begin position="411"/>
        <end position="479"/>
    </location>
</feature>
<dbReference type="InterPro" id="IPR036388">
    <property type="entry name" value="WH-like_DNA-bd_sf"/>
</dbReference>
<keyword evidence="2" id="KW-0433">Leucine-rich repeat</keyword>
<feature type="domain" description="NB-ARC" evidence="8">
    <location>
        <begin position="177"/>
        <end position="222"/>
    </location>
</feature>
<dbReference type="AlphaFoldDB" id="A0ABD3DPK4"/>
<dbReference type="Gene3D" id="1.10.8.430">
    <property type="entry name" value="Helical domain of apoptotic protease-activating factors"/>
    <property type="match status" value="1"/>
</dbReference>
<comment type="similarity">
    <text evidence="1">Belongs to the disease resistance NB-LRR family.</text>
</comment>
<dbReference type="InterPro" id="IPR041118">
    <property type="entry name" value="Rx_N"/>
</dbReference>
<keyword evidence="12" id="KW-1185">Reference proteome</keyword>
<dbReference type="Gene3D" id="1.20.5.4130">
    <property type="match status" value="1"/>
</dbReference>
<dbReference type="GO" id="GO:0006952">
    <property type="term" value="P:defense response"/>
    <property type="evidence" value="ECO:0007669"/>
    <property type="project" value="UniProtKB-KW"/>
</dbReference>
<name>A0ABD3DPK4_9LAMI</name>
<keyword evidence="6" id="KW-0067">ATP-binding</keyword>
<evidence type="ECO:0000256" key="4">
    <source>
        <dbReference type="ARBA" id="ARBA00022741"/>
    </source>
</evidence>
<dbReference type="GO" id="GO:0005524">
    <property type="term" value="F:ATP binding"/>
    <property type="evidence" value="ECO:0007669"/>
    <property type="project" value="UniProtKB-KW"/>
</dbReference>
<keyword evidence="5" id="KW-0611">Plant defense</keyword>
<keyword evidence="3" id="KW-0677">Repeat</keyword>
<dbReference type="Gene3D" id="3.40.50.300">
    <property type="entry name" value="P-loop containing nucleotide triphosphate hydrolases"/>
    <property type="match status" value="2"/>
</dbReference>
<feature type="signal peptide" evidence="7">
    <location>
        <begin position="1"/>
        <end position="22"/>
    </location>
</feature>
<gene>
    <name evidence="11" type="ORF">CASFOL_012160</name>
</gene>